<evidence type="ECO:0000259" key="4">
    <source>
        <dbReference type="PROSITE" id="PS50102"/>
    </source>
</evidence>
<organism evidence="5 6">
    <name type="scientific">Hevea brasiliensis</name>
    <name type="common">Para rubber tree</name>
    <name type="synonym">Siphonia brasiliensis</name>
    <dbReference type="NCBI Taxonomy" id="3981"/>
    <lineage>
        <taxon>Eukaryota</taxon>
        <taxon>Viridiplantae</taxon>
        <taxon>Streptophyta</taxon>
        <taxon>Embryophyta</taxon>
        <taxon>Tracheophyta</taxon>
        <taxon>Spermatophyta</taxon>
        <taxon>Magnoliopsida</taxon>
        <taxon>eudicotyledons</taxon>
        <taxon>Gunneridae</taxon>
        <taxon>Pentapetalae</taxon>
        <taxon>rosids</taxon>
        <taxon>fabids</taxon>
        <taxon>Malpighiales</taxon>
        <taxon>Euphorbiaceae</taxon>
        <taxon>Crotonoideae</taxon>
        <taxon>Micrandreae</taxon>
        <taxon>Hevea</taxon>
    </lineage>
</organism>
<dbReference type="SUPFAM" id="SSF54928">
    <property type="entry name" value="RNA-binding domain, RBD"/>
    <property type="match status" value="2"/>
</dbReference>
<sequence length="444" mass="50595">MDLPVQMDDYIKETIDDSLGLPISTHTLQLKLRASEDAHCRLRDQYLLLLGKLRQKDQLIDRTKAEANMNAVALKKFVEENQRLAAECASLVIQCNKWERECSLYDNDREALMDFGNEADERAREAEFRVRELEEVLGKLSEELQFYKHEYANHGVASPAKSTDTEQHLLESILATLVSKDEVEFGHAFLEANSGYESCQKLLKMWNRKFYLWLKVKNLQKDKEHLRINLTRAEEEVHLLSEENNILDEENKKLLKHHQEHNLDGSGGKHTSSASAKLSMHNKTRNRGLAFVTMGSPDEALAAIKNLESYMNYAKLKKKKPSPPPPPKPAATFNLFVANLPFEAKAKDLKEFFNAEGTDVVSAEIVYHDNPRRPSGYGFVAFKTKKEADAALSAFPGKMFMGRSIRVSRSRQFVRQQRNEGLQSDDTSTELNSGVEQVDPTHEN</sequence>
<dbReference type="InterPro" id="IPR000504">
    <property type="entry name" value="RRM_dom"/>
</dbReference>
<dbReference type="InterPro" id="IPR012677">
    <property type="entry name" value="Nucleotide-bd_a/b_plait_sf"/>
</dbReference>
<name>A0A6A6KST3_HEVBR</name>
<feature type="coiled-coil region" evidence="2">
    <location>
        <begin position="81"/>
        <end position="150"/>
    </location>
</feature>
<comment type="caution">
    <text evidence="5">The sequence shown here is derived from an EMBL/GenBank/DDBJ whole genome shotgun (WGS) entry which is preliminary data.</text>
</comment>
<evidence type="ECO:0000256" key="3">
    <source>
        <dbReference type="SAM" id="MobiDB-lite"/>
    </source>
</evidence>
<gene>
    <name evidence="5" type="ORF">GH714_025971</name>
</gene>
<dbReference type="EMBL" id="JAAGAX010000015">
    <property type="protein sequence ID" value="KAF2291594.1"/>
    <property type="molecule type" value="Genomic_DNA"/>
</dbReference>
<evidence type="ECO:0000256" key="1">
    <source>
        <dbReference type="PROSITE-ProRule" id="PRU00176"/>
    </source>
</evidence>
<dbReference type="GO" id="GO:0003723">
    <property type="term" value="F:RNA binding"/>
    <property type="evidence" value="ECO:0007669"/>
    <property type="project" value="UniProtKB-UniRule"/>
</dbReference>
<dbReference type="Pfam" id="PF00076">
    <property type="entry name" value="RRM_1"/>
    <property type="match status" value="1"/>
</dbReference>
<protein>
    <recommendedName>
        <fullName evidence="4">RRM domain-containing protein</fullName>
    </recommendedName>
</protein>
<evidence type="ECO:0000313" key="5">
    <source>
        <dbReference type="EMBL" id="KAF2291594.1"/>
    </source>
</evidence>
<dbReference type="InterPro" id="IPR035979">
    <property type="entry name" value="RBD_domain_sf"/>
</dbReference>
<feature type="compositionally biased region" description="Polar residues" evidence="3">
    <location>
        <begin position="419"/>
        <end position="435"/>
    </location>
</feature>
<dbReference type="PANTHER" id="PTHR35689:SF1">
    <property type="entry name" value="EARLY ENDOSOME ANTIGEN"/>
    <property type="match status" value="1"/>
</dbReference>
<feature type="domain" description="RRM" evidence="4">
    <location>
        <begin position="333"/>
        <end position="412"/>
    </location>
</feature>
<proteinExistence type="predicted"/>
<dbReference type="PANTHER" id="PTHR35689">
    <property type="entry name" value="EARLY ENDOSOME ANTIGEN"/>
    <property type="match status" value="1"/>
</dbReference>
<reference evidence="5 6" key="1">
    <citation type="journal article" date="2020" name="Mol. Plant">
        <title>The Chromosome-Based Rubber Tree Genome Provides New Insights into Spurge Genome Evolution and Rubber Biosynthesis.</title>
        <authorList>
            <person name="Liu J."/>
            <person name="Shi C."/>
            <person name="Shi C.C."/>
            <person name="Li W."/>
            <person name="Zhang Q.J."/>
            <person name="Zhang Y."/>
            <person name="Li K."/>
            <person name="Lu H.F."/>
            <person name="Shi C."/>
            <person name="Zhu S.T."/>
            <person name="Xiao Z.Y."/>
            <person name="Nan H."/>
            <person name="Yue Y."/>
            <person name="Zhu X.G."/>
            <person name="Wu Y."/>
            <person name="Hong X.N."/>
            <person name="Fan G.Y."/>
            <person name="Tong Y."/>
            <person name="Zhang D."/>
            <person name="Mao C.L."/>
            <person name="Liu Y.L."/>
            <person name="Hao S.J."/>
            <person name="Liu W.Q."/>
            <person name="Lv M.Q."/>
            <person name="Zhang H.B."/>
            <person name="Liu Y."/>
            <person name="Hu-Tang G.R."/>
            <person name="Wang J.P."/>
            <person name="Wang J.H."/>
            <person name="Sun Y.H."/>
            <person name="Ni S.B."/>
            <person name="Chen W.B."/>
            <person name="Zhang X.C."/>
            <person name="Jiao Y.N."/>
            <person name="Eichler E.E."/>
            <person name="Li G.H."/>
            <person name="Liu X."/>
            <person name="Gao L.Z."/>
        </authorList>
    </citation>
    <scope>NUCLEOTIDE SEQUENCE [LARGE SCALE GENOMIC DNA]</scope>
    <source>
        <strain evidence="6">cv. GT1</strain>
        <tissue evidence="5">Leaf</tissue>
    </source>
</reference>
<feature type="region of interest" description="Disordered" evidence="3">
    <location>
        <begin position="410"/>
        <end position="444"/>
    </location>
</feature>
<dbReference type="PROSITE" id="PS50102">
    <property type="entry name" value="RRM"/>
    <property type="match status" value="1"/>
</dbReference>
<dbReference type="SMART" id="SM00360">
    <property type="entry name" value="RRM"/>
    <property type="match status" value="1"/>
</dbReference>
<keyword evidence="1" id="KW-0694">RNA-binding</keyword>
<keyword evidence="2" id="KW-0175">Coiled coil</keyword>
<evidence type="ECO:0000313" key="6">
    <source>
        <dbReference type="Proteomes" id="UP000467840"/>
    </source>
</evidence>
<feature type="region of interest" description="Disordered" evidence="3">
    <location>
        <begin position="260"/>
        <end position="280"/>
    </location>
</feature>
<dbReference type="Proteomes" id="UP000467840">
    <property type="component" value="Chromosome 2"/>
</dbReference>
<keyword evidence="6" id="KW-1185">Reference proteome</keyword>
<evidence type="ECO:0000256" key="2">
    <source>
        <dbReference type="SAM" id="Coils"/>
    </source>
</evidence>
<feature type="coiled-coil region" evidence="2">
    <location>
        <begin position="216"/>
        <end position="250"/>
    </location>
</feature>
<dbReference type="AlphaFoldDB" id="A0A6A6KST3"/>
<dbReference type="Gene3D" id="3.30.70.330">
    <property type="match status" value="1"/>
</dbReference>
<accession>A0A6A6KST3</accession>